<comment type="caution">
    <text evidence="1">The sequence shown here is derived from an EMBL/GenBank/DDBJ whole genome shotgun (WGS) entry which is preliminary data.</text>
</comment>
<evidence type="ECO:0000313" key="1">
    <source>
        <dbReference type="EMBL" id="CAG8747769.1"/>
    </source>
</evidence>
<organism evidence="1 2">
    <name type="scientific">Funneliformis mosseae</name>
    <name type="common">Endomycorrhizal fungus</name>
    <name type="synonym">Glomus mosseae</name>
    <dbReference type="NCBI Taxonomy" id="27381"/>
    <lineage>
        <taxon>Eukaryota</taxon>
        <taxon>Fungi</taxon>
        <taxon>Fungi incertae sedis</taxon>
        <taxon>Mucoromycota</taxon>
        <taxon>Glomeromycotina</taxon>
        <taxon>Glomeromycetes</taxon>
        <taxon>Glomerales</taxon>
        <taxon>Glomeraceae</taxon>
        <taxon>Funneliformis</taxon>
    </lineage>
</organism>
<accession>A0A9N9ITH9</accession>
<reference evidence="1" key="1">
    <citation type="submission" date="2021-06" db="EMBL/GenBank/DDBJ databases">
        <authorList>
            <person name="Kallberg Y."/>
            <person name="Tangrot J."/>
            <person name="Rosling A."/>
        </authorList>
    </citation>
    <scope>NUCLEOTIDE SEQUENCE</scope>
    <source>
        <strain evidence="1">87-6 pot B 2015</strain>
    </source>
</reference>
<gene>
    <name evidence="1" type="ORF">FMOSSE_LOCUS16484</name>
</gene>
<dbReference type="EMBL" id="CAJVPP010023618">
    <property type="protein sequence ID" value="CAG8747769.1"/>
    <property type="molecule type" value="Genomic_DNA"/>
</dbReference>
<dbReference type="AlphaFoldDB" id="A0A9N9ITH9"/>
<protein>
    <submittedName>
        <fullName evidence="1">6209_t:CDS:1</fullName>
    </submittedName>
</protein>
<dbReference type="Proteomes" id="UP000789375">
    <property type="component" value="Unassembled WGS sequence"/>
</dbReference>
<proteinExistence type="predicted"/>
<feature type="non-terminal residue" evidence="1">
    <location>
        <position position="68"/>
    </location>
</feature>
<keyword evidence="2" id="KW-1185">Reference proteome</keyword>
<sequence length="68" mass="7669">WKTSVDKENATFFPLRIGQKTKTCLNNHDFFVTIVVGNKNNTSLLGYLCQSDVYISQIENDPSRAISS</sequence>
<feature type="non-terminal residue" evidence="1">
    <location>
        <position position="1"/>
    </location>
</feature>
<evidence type="ECO:0000313" key="2">
    <source>
        <dbReference type="Proteomes" id="UP000789375"/>
    </source>
</evidence>
<name>A0A9N9ITH9_FUNMO</name>